<sequence length="847" mass="91609">MSAEYFPGEAPAPKVFTRRKKTQGATLGCEAEHAARSSIDNVFGGVPNNPRALLELSQNFSSRCSLSGSESSKSDSPALRLGRRQKKSQQSNADREATAYAAFVAKQKAYFAKVDAYELAEEEVGVEENSREEALVSEQLPVKQPPRDIPVPVQSESEHLPRDPVAVVTAEAKRQSRDAAVTAPADPEELPRDTAAVTPAGAERLPALADIAGSSQRRCALESAIAEAPDEPGTPFAASTNTGGQHTPRIGSGLYAKSLSRCSALRVSLQPSPGLPGRAMAPKDAEAKRPSCQPPDWLPRMLETELVEQGLPMFGRTDHATSDVPTSPIWTWSKCGCGCGYIGKDVAPCGSCEGGQGYRERASPGAARQGAAASDAERNGATGLAPATPSRDAGALVITPSNAPEEARGSGVSELEPGGGRLPVELSPLAVQEGAIADSSTASPREEADAADIQALEEAVPVVPDITKVSLDTHQAVVEEKKVPTLTAALTPMQKLLQECGQADGSIPSLKQMLHDMGVSKPFKIGEGTFGEAFKAAGVVLKIVPMEGDIRVNGEIQKRAEDMLGETAIAQRLTALRWESQAGRSPANATDTFIDLRRVAVCKGRYAPSLVSAWEEWDKINRSENDHPRIFPAKQHYIIFITADGGRELEKFEFREFIEARSVLLQTGLALAVAEEDCRFEHRDLHWGNVLISRIGDSRAMEGVDATFSHHRLNGVDVHANNEGLRVAIIDFTLSRVDTLSGDIAFCNLSDDPEIFQGPAGDCQMETYRRMRKVTKDRWDNFTPKTNVYWLHYLADTLLNKKSLPCTPEEKHSLKSFRKDVLRYKSASEAVWDTFFSSSWIAGNMKS</sequence>
<evidence type="ECO:0000256" key="7">
    <source>
        <dbReference type="ARBA" id="ARBA00047899"/>
    </source>
</evidence>
<dbReference type="SMART" id="SM01331">
    <property type="entry name" value="DUF3635"/>
    <property type="match status" value="1"/>
</dbReference>
<feature type="region of interest" description="Disordered" evidence="9">
    <location>
        <begin position="358"/>
        <end position="424"/>
    </location>
</feature>
<feature type="domain" description="Serine/threonine-protein kinase haspin C-terminal" evidence="10">
    <location>
        <begin position="753"/>
        <end position="836"/>
    </location>
</feature>
<gene>
    <name evidence="11" type="ORF">CYMTET_38000</name>
</gene>
<evidence type="ECO:0000256" key="8">
    <source>
        <dbReference type="ARBA" id="ARBA00048679"/>
    </source>
</evidence>
<dbReference type="GO" id="GO:0005737">
    <property type="term" value="C:cytoplasm"/>
    <property type="evidence" value="ECO:0007669"/>
    <property type="project" value="TreeGrafter"/>
</dbReference>
<evidence type="ECO:0000256" key="6">
    <source>
        <dbReference type="ARBA" id="ARBA00022840"/>
    </source>
</evidence>
<evidence type="ECO:0000256" key="1">
    <source>
        <dbReference type="ARBA" id="ARBA00012513"/>
    </source>
</evidence>
<feature type="compositionally biased region" description="Low complexity" evidence="9">
    <location>
        <begin position="363"/>
        <end position="374"/>
    </location>
</feature>
<keyword evidence="12" id="KW-1185">Reference proteome</keyword>
<dbReference type="GO" id="GO:0072354">
    <property type="term" value="F:histone H3T3 kinase activity"/>
    <property type="evidence" value="ECO:0007669"/>
    <property type="project" value="TreeGrafter"/>
</dbReference>
<dbReference type="SUPFAM" id="SSF56112">
    <property type="entry name" value="Protein kinase-like (PK-like)"/>
    <property type="match status" value="1"/>
</dbReference>
<feature type="region of interest" description="Disordered" evidence="9">
    <location>
        <begin position="64"/>
        <end position="94"/>
    </location>
</feature>
<evidence type="ECO:0000259" key="10">
    <source>
        <dbReference type="SMART" id="SM01331"/>
    </source>
</evidence>
<feature type="region of interest" description="Disordered" evidence="9">
    <location>
        <begin position="143"/>
        <end position="162"/>
    </location>
</feature>
<dbReference type="GO" id="GO:0000278">
    <property type="term" value="P:mitotic cell cycle"/>
    <property type="evidence" value="ECO:0007669"/>
    <property type="project" value="TreeGrafter"/>
</dbReference>
<dbReference type="PANTHER" id="PTHR24419:SF18">
    <property type="entry name" value="SERINE_THREONINE-PROTEIN KINASE HASPIN"/>
    <property type="match status" value="1"/>
</dbReference>
<dbReference type="GO" id="GO:0005524">
    <property type="term" value="F:ATP binding"/>
    <property type="evidence" value="ECO:0007669"/>
    <property type="project" value="UniProtKB-KW"/>
</dbReference>
<proteinExistence type="predicted"/>
<evidence type="ECO:0000313" key="12">
    <source>
        <dbReference type="Proteomes" id="UP001190700"/>
    </source>
</evidence>
<feature type="compositionally biased region" description="Low complexity" evidence="9">
    <location>
        <begin position="64"/>
        <end position="76"/>
    </location>
</feature>
<evidence type="ECO:0000256" key="3">
    <source>
        <dbReference type="ARBA" id="ARBA00022679"/>
    </source>
</evidence>
<keyword evidence="4" id="KW-0547">Nucleotide-binding</keyword>
<comment type="catalytic activity">
    <reaction evidence="8">
        <text>L-seryl-[protein] + ATP = O-phospho-L-seryl-[protein] + ADP + H(+)</text>
        <dbReference type="Rhea" id="RHEA:17989"/>
        <dbReference type="Rhea" id="RHEA-COMP:9863"/>
        <dbReference type="Rhea" id="RHEA-COMP:11604"/>
        <dbReference type="ChEBI" id="CHEBI:15378"/>
        <dbReference type="ChEBI" id="CHEBI:29999"/>
        <dbReference type="ChEBI" id="CHEBI:30616"/>
        <dbReference type="ChEBI" id="CHEBI:83421"/>
        <dbReference type="ChEBI" id="CHEBI:456216"/>
        <dbReference type="EC" id="2.7.11.1"/>
    </reaction>
</comment>
<keyword evidence="6" id="KW-0067">ATP-binding</keyword>
<evidence type="ECO:0000256" key="2">
    <source>
        <dbReference type="ARBA" id="ARBA00022527"/>
    </source>
</evidence>
<evidence type="ECO:0000256" key="5">
    <source>
        <dbReference type="ARBA" id="ARBA00022777"/>
    </source>
</evidence>
<dbReference type="EC" id="2.7.11.1" evidence="1"/>
<protein>
    <recommendedName>
        <fullName evidence="1">non-specific serine/threonine protein kinase</fullName>
        <ecNumber evidence="1">2.7.11.1</ecNumber>
    </recommendedName>
</protein>
<dbReference type="GO" id="GO:0035556">
    <property type="term" value="P:intracellular signal transduction"/>
    <property type="evidence" value="ECO:0007669"/>
    <property type="project" value="TreeGrafter"/>
</dbReference>
<comment type="catalytic activity">
    <reaction evidence="7">
        <text>L-threonyl-[protein] + ATP = O-phospho-L-threonyl-[protein] + ADP + H(+)</text>
        <dbReference type="Rhea" id="RHEA:46608"/>
        <dbReference type="Rhea" id="RHEA-COMP:11060"/>
        <dbReference type="Rhea" id="RHEA-COMP:11605"/>
        <dbReference type="ChEBI" id="CHEBI:15378"/>
        <dbReference type="ChEBI" id="CHEBI:30013"/>
        <dbReference type="ChEBI" id="CHEBI:30616"/>
        <dbReference type="ChEBI" id="CHEBI:61977"/>
        <dbReference type="ChEBI" id="CHEBI:456216"/>
        <dbReference type="EC" id="2.7.11.1"/>
    </reaction>
</comment>
<dbReference type="InterPro" id="IPR024604">
    <property type="entry name" value="GSG2_C"/>
</dbReference>
<name>A0AAE0CED7_9CHLO</name>
<dbReference type="EMBL" id="LGRX02025250">
    <property type="protein sequence ID" value="KAK3252719.1"/>
    <property type="molecule type" value="Genomic_DNA"/>
</dbReference>
<feature type="region of interest" description="Disordered" evidence="9">
    <location>
        <begin position="225"/>
        <end position="250"/>
    </location>
</feature>
<dbReference type="InterPro" id="IPR011009">
    <property type="entry name" value="Kinase-like_dom_sf"/>
</dbReference>
<dbReference type="Gene3D" id="1.10.510.10">
    <property type="entry name" value="Transferase(Phosphotransferase) domain 1"/>
    <property type="match status" value="1"/>
</dbReference>
<dbReference type="Gene3D" id="3.30.200.20">
    <property type="entry name" value="Phosphorylase Kinase, domain 1"/>
    <property type="match status" value="1"/>
</dbReference>
<reference evidence="11 12" key="1">
    <citation type="journal article" date="2015" name="Genome Biol. Evol.">
        <title>Comparative Genomics of a Bacterivorous Green Alga Reveals Evolutionary Causalities and Consequences of Phago-Mixotrophic Mode of Nutrition.</title>
        <authorList>
            <person name="Burns J.A."/>
            <person name="Paasch A."/>
            <person name="Narechania A."/>
            <person name="Kim E."/>
        </authorList>
    </citation>
    <scope>NUCLEOTIDE SEQUENCE [LARGE SCALE GENOMIC DNA]</scope>
    <source>
        <strain evidence="11 12">PLY_AMNH</strain>
    </source>
</reference>
<dbReference type="AlphaFoldDB" id="A0AAE0CED7"/>
<evidence type="ECO:0000256" key="4">
    <source>
        <dbReference type="ARBA" id="ARBA00022741"/>
    </source>
</evidence>
<feature type="region of interest" description="Disordered" evidence="9">
    <location>
        <begin position="270"/>
        <end position="296"/>
    </location>
</feature>
<dbReference type="GO" id="GO:0005634">
    <property type="term" value="C:nucleus"/>
    <property type="evidence" value="ECO:0007669"/>
    <property type="project" value="TreeGrafter"/>
</dbReference>
<dbReference type="PANTHER" id="PTHR24419">
    <property type="entry name" value="INTERLEUKIN-1 RECEPTOR-ASSOCIATED KINASE"/>
    <property type="match status" value="1"/>
</dbReference>
<evidence type="ECO:0000313" key="11">
    <source>
        <dbReference type="EMBL" id="KAK3252719.1"/>
    </source>
</evidence>
<keyword evidence="5" id="KW-0418">Kinase</keyword>
<comment type="caution">
    <text evidence="11">The sequence shown here is derived from an EMBL/GenBank/DDBJ whole genome shotgun (WGS) entry which is preliminary data.</text>
</comment>
<dbReference type="Pfam" id="PF12330">
    <property type="entry name" value="Haspin_kinase"/>
    <property type="match status" value="1"/>
</dbReference>
<feature type="region of interest" description="Disordered" evidence="9">
    <location>
        <begin position="172"/>
        <end position="192"/>
    </location>
</feature>
<keyword evidence="2" id="KW-0723">Serine/threonine-protein kinase</keyword>
<accession>A0AAE0CED7</accession>
<organism evidence="11 12">
    <name type="scientific">Cymbomonas tetramitiformis</name>
    <dbReference type="NCBI Taxonomy" id="36881"/>
    <lineage>
        <taxon>Eukaryota</taxon>
        <taxon>Viridiplantae</taxon>
        <taxon>Chlorophyta</taxon>
        <taxon>Pyramimonadophyceae</taxon>
        <taxon>Pyramimonadales</taxon>
        <taxon>Pyramimonadaceae</taxon>
        <taxon>Cymbomonas</taxon>
    </lineage>
</organism>
<keyword evidence="3" id="KW-0808">Transferase</keyword>
<dbReference type="Proteomes" id="UP001190700">
    <property type="component" value="Unassembled WGS sequence"/>
</dbReference>
<evidence type="ECO:0000256" key="9">
    <source>
        <dbReference type="SAM" id="MobiDB-lite"/>
    </source>
</evidence>